<name>A0A0E4BUT7_9BRAD</name>
<sequence>MKETTMTETRDQTLAGRVALVTGAGNGIGRATALRLAGRGAIVGVNDLKPEFVDGTVDAIKAAGGKAVAVTQDVSSRDGMRQAVLGLAEQQGRFDILVNNAAWVRYQSVADIAPETVERMLNIGFKAVMWGIQAAAEVMDAERGGAIVNVASVAGLISAKNSIVYSGIKAGVMGITRAAAAELGARNIRVNAVAPSAIPTEGTMRNRNAELDARRVARTPLGRLGTVDDIAKAICFLAGDESGFISAQVLTVDGGITLTNIA</sequence>
<dbReference type="PRINTS" id="PR00080">
    <property type="entry name" value="SDRFAMILY"/>
</dbReference>
<dbReference type="NCBIfam" id="NF005559">
    <property type="entry name" value="PRK07231.1"/>
    <property type="match status" value="1"/>
</dbReference>
<dbReference type="EMBL" id="AP014685">
    <property type="protein sequence ID" value="BAR60692.1"/>
    <property type="molecule type" value="Genomic_DNA"/>
</dbReference>
<dbReference type="PRINTS" id="PR00081">
    <property type="entry name" value="GDHRDH"/>
</dbReference>
<dbReference type="InterPro" id="IPR036291">
    <property type="entry name" value="NAD(P)-bd_dom_sf"/>
</dbReference>
<reference evidence="3 4" key="1">
    <citation type="submission" date="2014-11" db="EMBL/GenBank/DDBJ databases">
        <title>Symbiosis island explosion on the genome of extra-slow-growing strains of soybean bradyrhizobia with massive insertion sequences.</title>
        <authorList>
            <person name="Iida T."/>
            <person name="Minamisawa K."/>
        </authorList>
    </citation>
    <scope>NUCLEOTIDE SEQUENCE [LARGE SCALE GENOMIC DNA]</scope>
    <source>
        <strain evidence="3 4">NK6</strain>
    </source>
</reference>
<dbReference type="FunFam" id="3.40.50.720:FF:000084">
    <property type="entry name" value="Short-chain dehydrogenase reductase"/>
    <property type="match status" value="1"/>
</dbReference>
<dbReference type="Pfam" id="PF13561">
    <property type="entry name" value="adh_short_C2"/>
    <property type="match status" value="1"/>
</dbReference>
<evidence type="ECO:0000256" key="2">
    <source>
        <dbReference type="ARBA" id="ARBA00023002"/>
    </source>
</evidence>
<proteinExistence type="inferred from homology"/>
<protein>
    <submittedName>
        <fullName evidence="3">Putative oxidoreductase</fullName>
    </submittedName>
</protein>
<dbReference type="CDD" id="cd05233">
    <property type="entry name" value="SDR_c"/>
    <property type="match status" value="1"/>
</dbReference>
<evidence type="ECO:0000256" key="1">
    <source>
        <dbReference type="ARBA" id="ARBA00006484"/>
    </source>
</evidence>
<evidence type="ECO:0000313" key="4">
    <source>
        <dbReference type="Proteomes" id="UP000063308"/>
    </source>
</evidence>
<evidence type="ECO:0000313" key="3">
    <source>
        <dbReference type="EMBL" id="BAR60692.1"/>
    </source>
</evidence>
<dbReference type="PANTHER" id="PTHR42760:SF133">
    <property type="entry name" value="3-OXOACYL-[ACYL-CARRIER-PROTEIN] REDUCTASE"/>
    <property type="match status" value="1"/>
</dbReference>
<dbReference type="SUPFAM" id="SSF51735">
    <property type="entry name" value="NAD(P)-binding Rossmann-fold domains"/>
    <property type="match status" value="1"/>
</dbReference>
<dbReference type="GO" id="GO:0016616">
    <property type="term" value="F:oxidoreductase activity, acting on the CH-OH group of donors, NAD or NADP as acceptor"/>
    <property type="evidence" value="ECO:0007669"/>
    <property type="project" value="TreeGrafter"/>
</dbReference>
<comment type="similarity">
    <text evidence="1">Belongs to the short-chain dehydrogenases/reductases (SDR) family.</text>
</comment>
<accession>A0A0E4BUT7</accession>
<organism evidence="3 4">
    <name type="scientific">Bradyrhizobium diazoefficiens</name>
    <dbReference type="NCBI Taxonomy" id="1355477"/>
    <lineage>
        <taxon>Bacteria</taxon>
        <taxon>Pseudomonadati</taxon>
        <taxon>Pseudomonadota</taxon>
        <taxon>Alphaproteobacteria</taxon>
        <taxon>Hyphomicrobiales</taxon>
        <taxon>Nitrobacteraceae</taxon>
        <taxon>Bradyrhizobium</taxon>
    </lineage>
</organism>
<dbReference type="Proteomes" id="UP000063308">
    <property type="component" value="Chromosome"/>
</dbReference>
<dbReference type="AlphaFoldDB" id="A0A0E4BUT7"/>
<gene>
    <name evidence="3" type="ORF">NK6_7541</name>
</gene>
<dbReference type="PANTHER" id="PTHR42760">
    <property type="entry name" value="SHORT-CHAIN DEHYDROGENASES/REDUCTASES FAMILY MEMBER"/>
    <property type="match status" value="1"/>
</dbReference>
<dbReference type="InterPro" id="IPR002347">
    <property type="entry name" value="SDR_fam"/>
</dbReference>
<dbReference type="Gene3D" id="3.40.50.720">
    <property type="entry name" value="NAD(P)-binding Rossmann-like Domain"/>
    <property type="match status" value="1"/>
</dbReference>
<keyword evidence="2" id="KW-0560">Oxidoreductase</keyword>